<dbReference type="InterPro" id="IPR027417">
    <property type="entry name" value="P-loop_NTPase"/>
</dbReference>
<dbReference type="SUPFAM" id="SSF52540">
    <property type="entry name" value="P-loop containing nucleoside triphosphate hydrolases"/>
    <property type="match status" value="2"/>
</dbReference>
<dbReference type="Gene3D" id="3.40.50.300">
    <property type="entry name" value="P-loop containing nucleotide triphosphate hydrolases"/>
    <property type="match status" value="2"/>
</dbReference>
<dbReference type="EMBL" id="CP036433">
    <property type="protein sequence ID" value="QDU94087.1"/>
    <property type="molecule type" value="Genomic_DNA"/>
</dbReference>
<dbReference type="EC" id="7.3.2.7" evidence="3"/>
<dbReference type="PIRSF" id="PIRSF001327">
    <property type="entry name" value="Arsenical_pump-driving_ATPase"/>
    <property type="match status" value="1"/>
</dbReference>
<evidence type="ECO:0000256" key="3">
    <source>
        <dbReference type="ARBA" id="ARBA00066752"/>
    </source>
</evidence>
<dbReference type="OrthoDB" id="9780677at2"/>
<dbReference type="RefSeq" id="WP_145051885.1">
    <property type="nucleotide sequence ID" value="NZ_CP036433.1"/>
</dbReference>
<dbReference type="InterPro" id="IPR027541">
    <property type="entry name" value="Ars_ATPase"/>
</dbReference>
<evidence type="ECO:0000313" key="6">
    <source>
        <dbReference type="Proteomes" id="UP000317648"/>
    </source>
</evidence>
<gene>
    <name evidence="5" type="primary">arsA</name>
    <name evidence="5" type="ORF">Pla8534_18730</name>
</gene>
<dbReference type="AlphaFoldDB" id="A0A518DQG5"/>
<comment type="catalytic activity">
    <reaction evidence="2">
        <text>arsenite(in) + ATP + H2O = arsenite(out) + ADP + phosphate + H(+)</text>
        <dbReference type="Rhea" id="RHEA:11348"/>
        <dbReference type="ChEBI" id="CHEBI:15377"/>
        <dbReference type="ChEBI" id="CHEBI:15378"/>
        <dbReference type="ChEBI" id="CHEBI:29242"/>
        <dbReference type="ChEBI" id="CHEBI:30616"/>
        <dbReference type="ChEBI" id="CHEBI:43474"/>
        <dbReference type="ChEBI" id="CHEBI:456216"/>
        <dbReference type="EC" id="7.3.2.7"/>
    </reaction>
</comment>
<evidence type="ECO:0000256" key="1">
    <source>
        <dbReference type="ARBA" id="ARBA00011040"/>
    </source>
</evidence>
<dbReference type="Proteomes" id="UP000317648">
    <property type="component" value="Chromosome"/>
</dbReference>
<dbReference type="GO" id="GO:0005524">
    <property type="term" value="F:ATP binding"/>
    <property type="evidence" value="ECO:0007669"/>
    <property type="project" value="InterPro"/>
</dbReference>
<dbReference type="SMART" id="SM00382">
    <property type="entry name" value="AAA"/>
    <property type="match status" value="2"/>
</dbReference>
<dbReference type="PANTHER" id="PTHR10803:SF3">
    <property type="entry name" value="ATPASE GET3"/>
    <property type="match status" value="1"/>
</dbReference>
<evidence type="ECO:0000256" key="2">
    <source>
        <dbReference type="ARBA" id="ARBA00052296"/>
    </source>
</evidence>
<dbReference type="KEGG" id="lcre:Pla8534_18730"/>
<evidence type="ECO:0000313" key="5">
    <source>
        <dbReference type="EMBL" id="QDU94087.1"/>
    </source>
</evidence>
<sequence length="592" mass="63515">MRLLEQPTRLMLFTGKGGVGKTSLACATAIALADAGRRVLLVSTDPASNLGQVFGITIGEHDPTAIPGASGLFALNINPEAAAQAYRDRIVGPVRDVLPAETVKGMEEQLSGACTTEIAAFDEFTGLLTDDMATEKYDHIIFDTAPTGHTLRLLQLPTAWTNFLDSNESGASCLGPLSGLEKQRQKYAHAVALLANGDTTSVVLVSRPQKASLAEADRTSLELATLGIKNQQLVINGTLPENGSDDPLALALREREKAAMLAMPAALVSLSRDQVPLQPRNMVGLATLRALLSEKSEALPVSPSTTSQVSLSVPPLSNLIDEIEKDEHGLVMVLGKGGVGKTTVAAAIAVALAARGHAVHLTTTDPAAHLSMTVESTFPHLAVSRIDPQIERDRYRQNVMRTKGKNLDEAGRILLEEDLRSPCTEEIAVFQALSRVMKESRTKFVVVDTAPTGHTLLLLDATGSYHRDVVRNIAPGAHVVTPMMRLQDPRQTKMLVVTLPETTPVLEAESLQADLRRAGIEPWAWVINSSLAAAAPNDPLLVARAAQERQHIERVQQVAPRVAIVPWLTHEPTGSERLLELARSKTEVSVST</sequence>
<dbReference type="NCBIfam" id="TIGR00345">
    <property type="entry name" value="GET3_arsA_TRC40"/>
    <property type="match status" value="1"/>
</dbReference>
<dbReference type="InterPro" id="IPR016300">
    <property type="entry name" value="ATPase_ArsA/GET3"/>
</dbReference>
<proteinExistence type="inferred from homology"/>
<comment type="similarity">
    <text evidence="1">Belongs to the arsA ATPase family.</text>
</comment>
<keyword evidence="6" id="KW-1185">Reference proteome</keyword>
<protein>
    <recommendedName>
        <fullName evidence="3">arsenite-transporting ATPase</fullName>
        <ecNumber evidence="3">7.3.2.7</ecNumber>
    </recommendedName>
</protein>
<organism evidence="5 6">
    <name type="scientific">Lignipirellula cremea</name>
    <dbReference type="NCBI Taxonomy" id="2528010"/>
    <lineage>
        <taxon>Bacteria</taxon>
        <taxon>Pseudomonadati</taxon>
        <taxon>Planctomycetota</taxon>
        <taxon>Planctomycetia</taxon>
        <taxon>Pirellulales</taxon>
        <taxon>Pirellulaceae</taxon>
        <taxon>Lignipirellula</taxon>
    </lineage>
</organism>
<dbReference type="Pfam" id="PF02374">
    <property type="entry name" value="ArsA_ATPase"/>
    <property type="match status" value="3"/>
</dbReference>
<dbReference type="PANTHER" id="PTHR10803">
    <property type="entry name" value="ARSENICAL PUMP-DRIVING ATPASE ARSENITE-TRANSLOCATING ATPASE"/>
    <property type="match status" value="1"/>
</dbReference>
<dbReference type="GO" id="GO:0016887">
    <property type="term" value="F:ATP hydrolysis activity"/>
    <property type="evidence" value="ECO:0007669"/>
    <property type="project" value="InterPro"/>
</dbReference>
<dbReference type="InterPro" id="IPR025723">
    <property type="entry name" value="ArsA/GET3_ATPase-like"/>
</dbReference>
<reference evidence="5 6" key="1">
    <citation type="submission" date="2019-02" db="EMBL/GenBank/DDBJ databases">
        <title>Deep-cultivation of Planctomycetes and their phenomic and genomic characterization uncovers novel biology.</title>
        <authorList>
            <person name="Wiegand S."/>
            <person name="Jogler M."/>
            <person name="Boedeker C."/>
            <person name="Pinto D."/>
            <person name="Vollmers J."/>
            <person name="Rivas-Marin E."/>
            <person name="Kohn T."/>
            <person name="Peeters S.H."/>
            <person name="Heuer A."/>
            <person name="Rast P."/>
            <person name="Oberbeckmann S."/>
            <person name="Bunk B."/>
            <person name="Jeske O."/>
            <person name="Meyerdierks A."/>
            <person name="Storesund J.E."/>
            <person name="Kallscheuer N."/>
            <person name="Luecker S."/>
            <person name="Lage O.M."/>
            <person name="Pohl T."/>
            <person name="Merkel B.J."/>
            <person name="Hornburger P."/>
            <person name="Mueller R.-W."/>
            <person name="Bruemmer F."/>
            <person name="Labrenz M."/>
            <person name="Spormann A.M."/>
            <person name="Op den Camp H."/>
            <person name="Overmann J."/>
            <person name="Amann R."/>
            <person name="Jetten M.S.M."/>
            <person name="Mascher T."/>
            <person name="Medema M.H."/>
            <person name="Devos D.P."/>
            <person name="Kaster A.-K."/>
            <person name="Ovreas L."/>
            <person name="Rohde M."/>
            <person name="Galperin M.Y."/>
            <person name="Jogler C."/>
        </authorList>
    </citation>
    <scope>NUCLEOTIDE SEQUENCE [LARGE SCALE GENOMIC DNA]</scope>
    <source>
        <strain evidence="5 6">Pla85_3_4</strain>
    </source>
</reference>
<keyword evidence="5" id="KW-0378">Hydrolase</keyword>
<accession>A0A518DQG5</accession>
<feature type="domain" description="AAA+ ATPase" evidence="4">
    <location>
        <begin position="327"/>
        <end position="556"/>
    </location>
</feature>
<dbReference type="NCBIfam" id="TIGR04291">
    <property type="entry name" value="arsen_driv_ArsA"/>
    <property type="match status" value="1"/>
</dbReference>
<evidence type="ECO:0000259" key="4">
    <source>
        <dbReference type="SMART" id="SM00382"/>
    </source>
</evidence>
<dbReference type="GO" id="GO:0015446">
    <property type="term" value="F:ATPase-coupled arsenite transmembrane transporter activity"/>
    <property type="evidence" value="ECO:0007669"/>
    <property type="project" value="UniProtKB-EC"/>
</dbReference>
<feature type="domain" description="AAA+ ATPase" evidence="4">
    <location>
        <begin position="7"/>
        <end position="229"/>
    </location>
</feature>
<dbReference type="CDD" id="cd02035">
    <property type="entry name" value="ArsA"/>
    <property type="match status" value="2"/>
</dbReference>
<dbReference type="InterPro" id="IPR003593">
    <property type="entry name" value="AAA+_ATPase"/>
</dbReference>
<name>A0A518DQG5_9BACT</name>